<protein>
    <submittedName>
        <fullName evidence="1">Uncharacterized protein</fullName>
    </submittedName>
</protein>
<dbReference type="EMBL" id="HACA01018773">
    <property type="protein sequence ID" value="CDW36134.1"/>
    <property type="molecule type" value="Transcribed_RNA"/>
</dbReference>
<accession>A0A0K2UD08</accession>
<reference evidence="1" key="1">
    <citation type="submission" date="2014-05" db="EMBL/GenBank/DDBJ databases">
        <authorList>
            <person name="Chronopoulou M."/>
        </authorList>
    </citation>
    <scope>NUCLEOTIDE SEQUENCE</scope>
    <source>
        <tissue evidence="1">Whole organism</tissue>
    </source>
</reference>
<sequence>EVVVRCVCVYVEKKSRCLENSNLSQSILILPFKQKRKTPVVVLLVGKIGIIQKQTKY</sequence>
<feature type="non-terminal residue" evidence="1">
    <location>
        <position position="1"/>
    </location>
</feature>
<organism evidence="1">
    <name type="scientific">Lepeophtheirus salmonis</name>
    <name type="common">Salmon louse</name>
    <name type="synonym">Caligus salmonis</name>
    <dbReference type="NCBI Taxonomy" id="72036"/>
    <lineage>
        <taxon>Eukaryota</taxon>
        <taxon>Metazoa</taxon>
        <taxon>Ecdysozoa</taxon>
        <taxon>Arthropoda</taxon>
        <taxon>Crustacea</taxon>
        <taxon>Multicrustacea</taxon>
        <taxon>Hexanauplia</taxon>
        <taxon>Copepoda</taxon>
        <taxon>Siphonostomatoida</taxon>
        <taxon>Caligidae</taxon>
        <taxon>Lepeophtheirus</taxon>
    </lineage>
</organism>
<proteinExistence type="predicted"/>
<evidence type="ECO:0000313" key="1">
    <source>
        <dbReference type="EMBL" id="CDW36134.1"/>
    </source>
</evidence>
<name>A0A0K2UD08_LEPSM</name>
<dbReference type="AlphaFoldDB" id="A0A0K2UD08"/>